<dbReference type="PANTHER" id="PTHR15117:SF24">
    <property type="entry name" value="SCA7 DOMAIN-CONTAINING PROTEIN"/>
    <property type="match status" value="1"/>
</dbReference>
<feature type="region of interest" description="Disordered" evidence="1">
    <location>
        <begin position="22"/>
        <end position="44"/>
    </location>
</feature>
<protein>
    <recommendedName>
        <fullName evidence="2">SCA7 domain-containing protein</fullName>
    </recommendedName>
</protein>
<dbReference type="HOGENOM" id="CLU_360254_0_0_1"/>
<evidence type="ECO:0000313" key="3">
    <source>
        <dbReference type="EMBL" id="ELT96374.1"/>
    </source>
</evidence>
<feature type="region of interest" description="Disordered" evidence="1">
    <location>
        <begin position="747"/>
        <end position="777"/>
    </location>
</feature>
<feature type="region of interest" description="Disordered" evidence="1">
    <location>
        <begin position="92"/>
        <end position="188"/>
    </location>
</feature>
<dbReference type="PANTHER" id="PTHR15117">
    <property type="entry name" value="ATAXIN 7 RELATED"/>
    <property type="match status" value="1"/>
</dbReference>
<dbReference type="OMA" id="GKTPMAP"/>
<feature type="compositionally biased region" description="Polar residues" evidence="1">
    <location>
        <begin position="764"/>
        <end position="777"/>
    </location>
</feature>
<dbReference type="Pfam" id="PF08313">
    <property type="entry name" value="SCA7"/>
    <property type="match status" value="1"/>
</dbReference>
<dbReference type="PROSITE" id="PS51505">
    <property type="entry name" value="SCA7"/>
    <property type="match status" value="1"/>
</dbReference>
<feature type="region of interest" description="Disordered" evidence="1">
    <location>
        <begin position="657"/>
        <end position="684"/>
    </location>
</feature>
<name>R7TRW3_CAPTE</name>
<feature type="compositionally biased region" description="Polar residues" evidence="1">
    <location>
        <begin position="567"/>
        <end position="579"/>
    </location>
</feature>
<dbReference type="InterPro" id="IPR013243">
    <property type="entry name" value="SCA7_dom"/>
</dbReference>
<feature type="compositionally biased region" description="Basic and acidic residues" evidence="1">
    <location>
        <begin position="105"/>
        <end position="120"/>
    </location>
</feature>
<evidence type="ECO:0000259" key="2">
    <source>
        <dbReference type="PROSITE" id="PS51505"/>
    </source>
</evidence>
<feature type="compositionally biased region" description="Low complexity" evidence="1">
    <location>
        <begin position="123"/>
        <end position="138"/>
    </location>
</feature>
<dbReference type="Gene3D" id="6.10.140.1270">
    <property type="match status" value="1"/>
</dbReference>
<feature type="domain" description="SCA7" evidence="2">
    <location>
        <begin position="316"/>
        <end position="383"/>
    </location>
</feature>
<reference evidence="5" key="1">
    <citation type="submission" date="2012-12" db="EMBL/GenBank/DDBJ databases">
        <authorList>
            <person name="Hellsten U."/>
            <person name="Grimwood J."/>
            <person name="Chapman J.A."/>
            <person name="Shapiro H."/>
            <person name="Aerts A."/>
            <person name="Otillar R.P."/>
            <person name="Terry A.Y."/>
            <person name="Boore J.L."/>
            <person name="Simakov O."/>
            <person name="Marletaz F."/>
            <person name="Cho S.-J."/>
            <person name="Edsinger-Gonzales E."/>
            <person name="Havlak P."/>
            <person name="Kuo D.-H."/>
            <person name="Larsson T."/>
            <person name="Lv J."/>
            <person name="Arendt D."/>
            <person name="Savage R."/>
            <person name="Osoegawa K."/>
            <person name="de Jong P."/>
            <person name="Lindberg D.R."/>
            <person name="Seaver E.C."/>
            <person name="Weisblat D.A."/>
            <person name="Putnam N.H."/>
            <person name="Grigoriev I.V."/>
            <person name="Rokhsar D.S."/>
        </authorList>
    </citation>
    <scope>NUCLEOTIDE SEQUENCE</scope>
    <source>
        <strain evidence="5">I ESC-2004</strain>
    </source>
</reference>
<dbReference type="STRING" id="283909.R7TRW3"/>
<sequence>MATLDSSPSKISGLSWSQFAEAMKDNTKDGKEDETSSKPTRRLSASLMLSKEDKWLYGFCPAQDEFYLVVCEACGQVVKPAALRSHIEQRHANMNSTFPNTPVKADTRSSRNASKADQRKKPSSVSSKSSTQSKSKNSNCAADTETPCDKSKKDVIADHDPPKLTVAQDRQEKGPPAKYEIQEMDGSDSKEVILSIPSPEIHSQDDFTSILISPVPSPSTSVQQVIVTTVHSSTLAINNSALTTISSQHSQHHKSAVSAALTSISAALDPTKPQCSSLPMKPSQLSNKCLPSSASSPSSCVKSSRKKSKQKDDKFIPCALREYDSDRHCGVLNADTKSSCTRSLTCKTHALSLRRAVPGRSKSFDILLKERKDAKEAILKAKGKLFPTTPTTPGQKPAPCLISPDMPSPSPLFPPARIPSAPSVIQRPLAKLGPAASARIPPLPFNRPSSIPVFPSASPLLPVLIGDEVISSEEEEDTEDDCFISHAPRPLAVNSFGCWRQGRGNYVFNRREDRVRSALAAALDRQLHPPPPKKLCVESSIPKAGAVSSSDPYDFGPSSDSNRSHNKSTPSNGINSSSGHKAKTKANHLRTKSKSKFKSRDKEMTNGQDGLSSDDLPSPGLTSPQSCDGLTSPICNGLNYLSRDVLSSSIPSPSLELPDQIFAGDSDQKPVKGQKSSQRSYSTSTAQQLAAAALNLSPHLGQELCGIYTAPKLSPAPAFTFQQKTANNKGAMQPLSLAIVAPGNMTTQKSLRQGGDSRLKPRDITSQVQNSPSNVFS</sequence>
<dbReference type="AlphaFoldDB" id="R7TRW3"/>
<reference evidence="4" key="3">
    <citation type="submission" date="2015-06" db="UniProtKB">
        <authorList>
            <consortium name="EnsemblMetazoa"/>
        </authorList>
    </citation>
    <scope>IDENTIFICATION</scope>
</reference>
<dbReference type="EMBL" id="KB308842">
    <property type="protein sequence ID" value="ELT96374.1"/>
    <property type="molecule type" value="Genomic_DNA"/>
</dbReference>
<dbReference type="OrthoDB" id="21678at2759"/>
<keyword evidence="5" id="KW-1185">Reference proteome</keyword>
<feature type="compositionally biased region" description="Basic and acidic residues" evidence="1">
    <location>
        <begin position="22"/>
        <end position="36"/>
    </location>
</feature>
<feature type="compositionally biased region" description="Low complexity" evidence="1">
    <location>
        <begin position="286"/>
        <end position="302"/>
    </location>
</feature>
<evidence type="ECO:0000313" key="4">
    <source>
        <dbReference type="EnsemblMetazoa" id="CapteP218579"/>
    </source>
</evidence>
<evidence type="ECO:0000256" key="1">
    <source>
        <dbReference type="SAM" id="MobiDB-lite"/>
    </source>
</evidence>
<dbReference type="Proteomes" id="UP000014760">
    <property type="component" value="Unassembled WGS sequence"/>
</dbReference>
<reference evidence="3 5" key="2">
    <citation type="journal article" date="2013" name="Nature">
        <title>Insights into bilaterian evolution from three spiralian genomes.</title>
        <authorList>
            <person name="Simakov O."/>
            <person name="Marletaz F."/>
            <person name="Cho S.J."/>
            <person name="Edsinger-Gonzales E."/>
            <person name="Havlak P."/>
            <person name="Hellsten U."/>
            <person name="Kuo D.H."/>
            <person name="Larsson T."/>
            <person name="Lv J."/>
            <person name="Arendt D."/>
            <person name="Savage R."/>
            <person name="Osoegawa K."/>
            <person name="de Jong P."/>
            <person name="Grimwood J."/>
            <person name="Chapman J.A."/>
            <person name="Shapiro H."/>
            <person name="Aerts A."/>
            <person name="Otillar R.P."/>
            <person name="Terry A.Y."/>
            <person name="Boore J.L."/>
            <person name="Grigoriev I.V."/>
            <person name="Lindberg D.R."/>
            <person name="Seaver E.C."/>
            <person name="Weisblat D.A."/>
            <person name="Putnam N.H."/>
            <person name="Rokhsar D.S."/>
        </authorList>
    </citation>
    <scope>NUCLEOTIDE SEQUENCE</scope>
    <source>
        <strain evidence="3 5">I ESC-2004</strain>
    </source>
</reference>
<evidence type="ECO:0000313" key="5">
    <source>
        <dbReference type="Proteomes" id="UP000014760"/>
    </source>
</evidence>
<organism evidence="3">
    <name type="scientific">Capitella teleta</name>
    <name type="common">Polychaete worm</name>
    <dbReference type="NCBI Taxonomy" id="283909"/>
    <lineage>
        <taxon>Eukaryota</taxon>
        <taxon>Metazoa</taxon>
        <taxon>Spiralia</taxon>
        <taxon>Lophotrochozoa</taxon>
        <taxon>Annelida</taxon>
        <taxon>Polychaeta</taxon>
        <taxon>Sedentaria</taxon>
        <taxon>Scolecida</taxon>
        <taxon>Capitellidae</taxon>
        <taxon>Capitella</taxon>
    </lineage>
</organism>
<dbReference type="EnsemblMetazoa" id="CapteT218579">
    <property type="protein sequence ID" value="CapteP218579"/>
    <property type="gene ID" value="CapteG218579"/>
</dbReference>
<proteinExistence type="predicted"/>
<gene>
    <name evidence="3" type="ORF">CAPTEDRAFT_218579</name>
</gene>
<feature type="region of interest" description="Disordered" evidence="1">
    <location>
        <begin position="271"/>
        <end position="308"/>
    </location>
</feature>
<feature type="compositionally biased region" description="Basic residues" evidence="1">
    <location>
        <begin position="580"/>
        <end position="597"/>
    </location>
</feature>
<feature type="compositionally biased region" description="Basic and acidic residues" evidence="1">
    <location>
        <begin position="147"/>
        <end position="162"/>
    </location>
</feature>
<feature type="region of interest" description="Disordered" evidence="1">
    <location>
        <begin position="544"/>
        <end position="628"/>
    </location>
</feature>
<accession>R7TRW3</accession>
<dbReference type="EMBL" id="AMQN01011347">
    <property type="status" value="NOT_ANNOTATED_CDS"/>
    <property type="molecule type" value="Genomic_DNA"/>
</dbReference>
<dbReference type="InterPro" id="IPR052237">
    <property type="entry name" value="Ataxin-7-like_regulator"/>
</dbReference>